<proteinExistence type="predicted"/>
<evidence type="ECO:0000256" key="1">
    <source>
        <dbReference type="SAM" id="SignalP"/>
    </source>
</evidence>
<dbReference type="EMBL" id="JAQLOI010000001">
    <property type="protein sequence ID" value="MDB1124684.1"/>
    <property type="molecule type" value="Genomic_DNA"/>
</dbReference>
<name>A0ABT4YT07_9VIBR</name>
<feature type="signal peptide" evidence="1">
    <location>
        <begin position="1"/>
        <end position="22"/>
    </location>
</feature>
<feature type="chain" id="PRO_5047098118" description="DUF3718 domain-containing protein" evidence="1">
    <location>
        <begin position="23"/>
        <end position="110"/>
    </location>
</feature>
<accession>A0ABT4YT07</accession>
<sequence length="110" mass="12089">MLSPKSFLVVFTLCLLPSLSSAKSLSLSVSCGELMDIYSSKNEKKLLAAQTTSLSESLRAGYCLGVIEQYAKSEYGCRSDWYKRAEFIASYASDNNPPSEKKLLRLSCGI</sequence>
<keyword evidence="3" id="KW-1185">Reference proteome</keyword>
<dbReference type="Proteomes" id="UP001210678">
    <property type="component" value="Unassembled WGS sequence"/>
</dbReference>
<reference evidence="2 3" key="1">
    <citation type="submission" date="2023-01" db="EMBL/GenBank/DDBJ databases">
        <title>Vibrio sp. KJ40-1 sp.nov, isolated from marine algae.</title>
        <authorList>
            <person name="Butt M."/>
            <person name="Kim J.M.J."/>
            <person name="Jeon C.O.C."/>
        </authorList>
    </citation>
    <scope>NUCLEOTIDE SEQUENCE [LARGE SCALE GENOMIC DNA]</scope>
    <source>
        <strain evidence="2 3">KJ40-1</strain>
    </source>
</reference>
<comment type="caution">
    <text evidence="2">The sequence shown here is derived from an EMBL/GenBank/DDBJ whole genome shotgun (WGS) entry which is preliminary data.</text>
</comment>
<evidence type="ECO:0008006" key="4">
    <source>
        <dbReference type="Google" id="ProtNLM"/>
    </source>
</evidence>
<protein>
    <recommendedName>
        <fullName evidence="4">DUF3718 domain-containing protein</fullName>
    </recommendedName>
</protein>
<keyword evidence="1" id="KW-0732">Signal</keyword>
<evidence type="ECO:0000313" key="2">
    <source>
        <dbReference type="EMBL" id="MDB1124684.1"/>
    </source>
</evidence>
<evidence type="ECO:0000313" key="3">
    <source>
        <dbReference type="Proteomes" id="UP001210678"/>
    </source>
</evidence>
<gene>
    <name evidence="2" type="ORF">PGX00_13925</name>
</gene>
<organism evidence="2 3">
    <name type="scientific">Vibrio algarum</name>
    <dbReference type="NCBI Taxonomy" id="3020714"/>
    <lineage>
        <taxon>Bacteria</taxon>
        <taxon>Pseudomonadati</taxon>
        <taxon>Pseudomonadota</taxon>
        <taxon>Gammaproteobacteria</taxon>
        <taxon>Vibrionales</taxon>
        <taxon>Vibrionaceae</taxon>
        <taxon>Vibrio</taxon>
    </lineage>
</organism>
<dbReference type="RefSeq" id="WP_272137433.1">
    <property type="nucleotide sequence ID" value="NZ_JAQLOI010000001.1"/>
</dbReference>